<dbReference type="AlphaFoldDB" id="A0A0E0BXG9"/>
<reference evidence="2" key="2">
    <citation type="submission" date="2018-05" db="EMBL/GenBank/DDBJ databases">
        <title>OmerRS3 (Oryza meridionalis Reference Sequence Version 3).</title>
        <authorList>
            <person name="Zhang J."/>
            <person name="Kudrna D."/>
            <person name="Lee S."/>
            <person name="Talag J."/>
            <person name="Welchert J."/>
            <person name="Wing R.A."/>
        </authorList>
    </citation>
    <scope>NUCLEOTIDE SEQUENCE [LARGE SCALE GENOMIC DNA]</scope>
    <source>
        <strain evidence="2">cv. OR44</strain>
    </source>
</reference>
<dbReference type="EnsemblPlants" id="OMERI01G03840.1">
    <property type="protein sequence ID" value="OMERI01G03840.1"/>
    <property type="gene ID" value="OMERI01G03840"/>
</dbReference>
<feature type="signal peptide" evidence="1">
    <location>
        <begin position="1"/>
        <end position="19"/>
    </location>
</feature>
<accession>A0A0E0BXG9</accession>
<evidence type="ECO:0008006" key="4">
    <source>
        <dbReference type="Google" id="ProtNLM"/>
    </source>
</evidence>
<dbReference type="Proteomes" id="UP000008021">
    <property type="component" value="Chromosome 1"/>
</dbReference>
<evidence type="ECO:0000256" key="1">
    <source>
        <dbReference type="SAM" id="SignalP"/>
    </source>
</evidence>
<dbReference type="Gramene" id="OMERI01G03840.1">
    <property type="protein sequence ID" value="OMERI01G03840.1"/>
    <property type="gene ID" value="OMERI01G03840"/>
</dbReference>
<keyword evidence="1" id="KW-0732">Signal</keyword>
<organism evidence="2">
    <name type="scientific">Oryza meridionalis</name>
    <dbReference type="NCBI Taxonomy" id="40149"/>
    <lineage>
        <taxon>Eukaryota</taxon>
        <taxon>Viridiplantae</taxon>
        <taxon>Streptophyta</taxon>
        <taxon>Embryophyta</taxon>
        <taxon>Tracheophyta</taxon>
        <taxon>Spermatophyta</taxon>
        <taxon>Magnoliopsida</taxon>
        <taxon>Liliopsida</taxon>
        <taxon>Poales</taxon>
        <taxon>Poaceae</taxon>
        <taxon>BOP clade</taxon>
        <taxon>Oryzoideae</taxon>
        <taxon>Oryzeae</taxon>
        <taxon>Oryzinae</taxon>
        <taxon>Oryza</taxon>
    </lineage>
</organism>
<sequence>MAQMLMHIFFLSECFTTEASLWIFNALASVALLPDPDEDDISGGTAGGAELACRGSRIGPLYTEGLQPSNRGK</sequence>
<proteinExistence type="predicted"/>
<reference evidence="2" key="1">
    <citation type="submission" date="2015-04" db="UniProtKB">
        <authorList>
            <consortium name="EnsemblPlants"/>
        </authorList>
    </citation>
    <scope>IDENTIFICATION</scope>
</reference>
<evidence type="ECO:0000313" key="2">
    <source>
        <dbReference type="EnsemblPlants" id="OMERI01G03840.1"/>
    </source>
</evidence>
<protein>
    <recommendedName>
        <fullName evidence="4">Secreted protein</fullName>
    </recommendedName>
</protein>
<dbReference type="HOGENOM" id="CLU_2708927_0_0_1"/>
<name>A0A0E0BXG9_9ORYZ</name>
<keyword evidence="3" id="KW-1185">Reference proteome</keyword>
<feature type="chain" id="PRO_5002355214" description="Secreted protein" evidence="1">
    <location>
        <begin position="20"/>
        <end position="73"/>
    </location>
</feature>
<evidence type="ECO:0000313" key="3">
    <source>
        <dbReference type="Proteomes" id="UP000008021"/>
    </source>
</evidence>